<name>A0ABC9GU20_9POAL</name>
<dbReference type="Gene3D" id="3.40.50.720">
    <property type="entry name" value="NAD(P)-binding Rossmann-like Domain"/>
    <property type="match status" value="1"/>
</dbReference>
<dbReference type="InterPro" id="IPR016102">
    <property type="entry name" value="Succinyl-CoA_synth-like"/>
</dbReference>
<dbReference type="Proteomes" id="UP001497457">
    <property type="component" value="Unassembled WGS sequence"/>
</dbReference>
<dbReference type="SUPFAM" id="SSF52210">
    <property type="entry name" value="Succinyl-CoA synthetase domains"/>
    <property type="match status" value="1"/>
</dbReference>
<organism evidence="2 3">
    <name type="scientific">Urochloa decumbens</name>
    <dbReference type="NCBI Taxonomy" id="240449"/>
    <lineage>
        <taxon>Eukaryota</taxon>
        <taxon>Viridiplantae</taxon>
        <taxon>Streptophyta</taxon>
        <taxon>Embryophyta</taxon>
        <taxon>Tracheophyta</taxon>
        <taxon>Spermatophyta</taxon>
        <taxon>Magnoliopsida</taxon>
        <taxon>Liliopsida</taxon>
        <taxon>Poales</taxon>
        <taxon>Poaceae</taxon>
        <taxon>PACMAD clade</taxon>
        <taxon>Panicoideae</taxon>
        <taxon>Panicodae</taxon>
        <taxon>Paniceae</taxon>
        <taxon>Melinidinae</taxon>
        <taxon>Urochloa</taxon>
    </lineage>
</organism>
<protein>
    <submittedName>
        <fullName evidence="2">Uncharacterized protein</fullName>
    </submittedName>
</protein>
<dbReference type="PANTHER" id="PTHR11117:SF2">
    <property type="entry name" value="SUCCINATE--COA LIGASE [ADP_GDP-FORMING] SUBUNIT ALPHA, MITOCHONDRIAL"/>
    <property type="match status" value="1"/>
</dbReference>
<comment type="subunit">
    <text evidence="1">Heterooctamer of 4 alpha and 4 beta chains.</text>
</comment>
<comment type="caution">
    <text evidence="2">The sequence shown here is derived from an EMBL/GenBank/DDBJ whole genome shotgun (WGS) entry which is preliminary data.</text>
</comment>
<dbReference type="AlphaFoldDB" id="A0ABC9GU20"/>
<reference evidence="2" key="1">
    <citation type="submission" date="2024-10" db="EMBL/GenBank/DDBJ databases">
        <authorList>
            <person name="Ryan C."/>
        </authorList>
    </citation>
    <scope>NUCLEOTIDE SEQUENCE [LARGE SCALE GENOMIC DNA]</scope>
</reference>
<dbReference type="InterPro" id="IPR036291">
    <property type="entry name" value="NAD(P)-bd_dom_sf"/>
</dbReference>
<dbReference type="Gene3D" id="3.40.50.261">
    <property type="entry name" value="Succinyl-CoA synthetase domains"/>
    <property type="match status" value="2"/>
</dbReference>
<evidence type="ECO:0000313" key="2">
    <source>
        <dbReference type="EMBL" id="CAM0144786.1"/>
    </source>
</evidence>
<accession>A0ABC9GU20</accession>
<evidence type="ECO:0000313" key="3">
    <source>
        <dbReference type="Proteomes" id="UP001497457"/>
    </source>
</evidence>
<keyword evidence="3" id="KW-1185">Reference proteome</keyword>
<dbReference type="EMBL" id="CAXIPR030000087">
    <property type="protein sequence ID" value="CAM0144786.1"/>
    <property type="molecule type" value="Genomic_DNA"/>
</dbReference>
<evidence type="ECO:0000256" key="1">
    <source>
        <dbReference type="ARBA" id="ARBA00011412"/>
    </source>
</evidence>
<gene>
    <name evidence="2" type="ORF">URODEC1_LOCUS118624</name>
</gene>
<sequence>MAAASSRRAAQLLGSAASRLLHARGFAAAAAAAPSPAVFVDKSTRVICQGITGKNGTFHTEQAIEYGTNMVKVKAALNKQSKTRLIGPNCPGIIKPGECKIGIMPGYIHKPGRVGIVSRSGTLTYEAVFQTTAFVDDPQTEGIVLIGEIGGTAEEDAAAFIQENKTQKPVVGTPWSSHGSCWSDCQEERTKSRHSERLVSPAKIGCTMFEIFKQRGMVE</sequence>
<dbReference type="PANTHER" id="PTHR11117">
    <property type="entry name" value="SUCCINYL-COA LIGASE SUBUNIT ALPHA"/>
    <property type="match status" value="1"/>
</dbReference>
<dbReference type="SUPFAM" id="SSF51735">
    <property type="entry name" value="NAD(P)-binding Rossmann-fold domains"/>
    <property type="match status" value="1"/>
</dbReference>
<proteinExistence type="predicted"/>